<feature type="transmembrane region" description="Helical" evidence="1">
    <location>
        <begin position="32"/>
        <end position="52"/>
    </location>
</feature>
<organism evidence="2 3">
    <name type="scientific">Sphingopyxis fribergensis</name>
    <dbReference type="NCBI Taxonomy" id="1515612"/>
    <lineage>
        <taxon>Bacteria</taxon>
        <taxon>Pseudomonadati</taxon>
        <taxon>Pseudomonadota</taxon>
        <taxon>Alphaproteobacteria</taxon>
        <taxon>Sphingomonadales</taxon>
        <taxon>Sphingomonadaceae</taxon>
        <taxon>Sphingopyxis</taxon>
    </lineage>
</organism>
<keyword evidence="3" id="KW-1185">Reference proteome</keyword>
<dbReference type="AlphaFoldDB" id="A0A0A7PKC5"/>
<sequence>MQASHLSDASTADTVREPVARDWLWKPWYAKLWWAAIPVYWAGAAASLKLPALAEFYTSALAGYLNMLFFPLTTLLVLGFGFIRAWLNRPLSGEPLSDEEIDELEQMRMEDEHWERLGRPHWSVDIYDPRSGGLYIGNPLSPQHPGRRD</sequence>
<keyword evidence="1" id="KW-1133">Transmembrane helix</keyword>
<keyword evidence="1" id="KW-0472">Membrane</keyword>
<dbReference type="EMBL" id="CP009122">
    <property type="protein sequence ID" value="AJA09653.1"/>
    <property type="molecule type" value="Genomic_DNA"/>
</dbReference>
<evidence type="ECO:0000313" key="3">
    <source>
        <dbReference type="Proteomes" id="UP000030907"/>
    </source>
</evidence>
<name>A0A0A7PKC5_9SPHN</name>
<evidence type="ECO:0000313" key="2">
    <source>
        <dbReference type="EMBL" id="AJA09653.1"/>
    </source>
</evidence>
<proteinExistence type="predicted"/>
<dbReference type="HOGENOM" id="CLU_142278_0_0_5"/>
<dbReference type="KEGG" id="sphk:SKP52_13835"/>
<keyword evidence="1" id="KW-0812">Transmembrane</keyword>
<dbReference type="OrthoDB" id="7451469at2"/>
<evidence type="ECO:0000256" key="1">
    <source>
        <dbReference type="SAM" id="Phobius"/>
    </source>
</evidence>
<feature type="transmembrane region" description="Helical" evidence="1">
    <location>
        <begin position="64"/>
        <end position="87"/>
    </location>
</feature>
<protein>
    <submittedName>
        <fullName evidence="2">Putative membrane protein</fullName>
    </submittedName>
</protein>
<accession>A0A0A7PKC5</accession>
<reference evidence="2 3" key="1">
    <citation type="journal article" date="2015" name="Int. J. Syst. Evol. Microbiol.">
        <title>Description of Sphingopyxis fribergensis sp. nov. - a soil bacterium with the ability to degrade styrene and phenylacetic acid.</title>
        <authorList>
            <person name="Oelschlagel M."/>
            <person name="Ruckert C."/>
            <person name="Kalinowski J."/>
            <person name="Schmidt G."/>
            <person name="Schlomann M."/>
            <person name="Tischler D."/>
        </authorList>
    </citation>
    <scope>NUCLEOTIDE SEQUENCE [LARGE SCALE GENOMIC DNA]</scope>
    <source>
        <strain evidence="2 3">Kp5.2</strain>
    </source>
</reference>
<dbReference type="Proteomes" id="UP000030907">
    <property type="component" value="Chromosome"/>
</dbReference>
<gene>
    <name evidence="2" type="ORF">SKP52_13835</name>
</gene>